<keyword evidence="3" id="KW-1185">Reference proteome</keyword>
<protein>
    <submittedName>
        <fullName evidence="2">Uncharacterized protein</fullName>
    </submittedName>
</protein>
<feature type="transmembrane region" description="Helical" evidence="1">
    <location>
        <begin position="44"/>
        <end position="63"/>
    </location>
</feature>
<evidence type="ECO:0000313" key="2">
    <source>
        <dbReference type="EMBL" id="KAF6164682.1"/>
    </source>
</evidence>
<keyword evidence="1" id="KW-1133">Transmembrane helix</keyword>
<reference evidence="2 3" key="1">
    <citation type="journal article" date="2020" name="IScience">
        <title>Genome Sequencing of the Endangered Kingdonia uniflora (Circaeasteraceae, Ranunculales) Reveals Potential Mechanisms of Evolutionary Specialization.</title>
        <authorList>
            <person name="Sun Y."/>
            <person name="Deng T."/>
            <person name="Zhang A."/>
            <person name="Moore M.J."/>
            <person name="Landis J.B."/>
            <person name="Lin N."/>
            <person name="Zhang H."/>
            <person name="Zhang X."/>
            <person name="Huang J."/>
            <person name="Zhang X."/>
            <person name="Sun H."/>
            <person name="Wang H."/>
        </authorList>
    </citation>
    <scope>NUCLEOTIDE SEQUENCE [LARGE SCALE GENOMIC DNA]</scope>
    <source>
        <strain evidence="2">TB1705</strain>
        <tissue evidence="2">Leaf</tissue>
    </source>
</reference>
<sequence>MGKLSKLTIYGWVNCLRSGLTYIVEIGNIWAGNYNMDIKWMCKVYILLFMIILFKWIGCIIHCSI</sequence>
<accession>A0A7J7NCI2</accession>
<dbReference type="EMBL" id="JACGCM010000917">
    <property type="protein sequence ID" value="KAF6164682.1"/>
    <property type="molecule type" value="Genomic_DNA"/>
</dbReference>
<organism evidence="2 3">
    <name type="scientific">Kingdonia uniflora</name>
    <dbReference type="NCBI Taxonomy" id="39325"/>
    <lineage>
        <taxon>Eukaryota</taxon>
        <taxon>Viridiplantae</taxon>
        <taxon>Streptophyta</taxon>
        <taxon>Embryophyta</taxon>
        <taxon>Tracheophyta</taxon>
        <taxon>Spermatophyta</taxon>
        <taxon>Magnoliopsida</taxon>
        <taxon>Ranunculales</taxon>
        <taxon>Circaeasteraceae</taxon>
        <taxon>Kingdonia</taxon>
    </lineage>
</organism>
<comment type="caution">
    <text evidence="2">The sequence shown here is derived from an EMBL/GenBank/DDBJ whole genome shotgun (WGS) entry which is preliminary data.</text>
</comment>
<evidence type="ECO:0000256" key="1">
    <source>
        <dbReference type="SAM" id="Phobius"/>
    </source>
</evidence>
<gene>
    <name evidence="2" type="ORF">GIB67_033898</name>
</gene>
<dbReference type="Proteomes" id="UP000541444">
    <property type="component" value="Unassembled WGS sequence"/>
</dbReference>
<proteinExistence type="predicted"/>
<keyword evidence="1" id="KW-0812">Transmembrane</keyword>
<feature type="non-terminal residue" evidence="2">
    <location>
        <position position="65"/>
    </location>
</feature>
<evidence type="ECO:0000313" key="3">
    <source>
        <dbReference type="Proteomes" id="UP000541444"/>
    </source>
</evidence>
<dbReference type="AlphaFoldDB" id="A0A7J7NCI2"/>
<keyword evidence="1" id="KW-0472">Membrane</keyword>
<name>A0A7J7NCI2_9MAGN</name>